<dbReference type="HOGENOM" id="CLU_2746799_0_0_1"/>
<accession>A0A0C2RYY0</accession>
<dbReference type="EMBL" id="KN818500">
    <property type="protein sequence ID" value="KIL55560.1"/>
    <property type="molecule type" value="Genomic_DNA"/>
</dbReference>
<evidence type="ECO:0000313" key="2">
    <source>
        <dbReference type="Proteomes" id="UP000054549"/>
    </source>
</evidence>
<organism evidence="1 2">
    <name type="scientific">Amanita muscaria (strain Koide BX008)</name>
    <dbReference type="NCBI Taxonomy" id="946122"/>
    <lineage>
        <taxon>Eukaryota</taxon>
        <taxon>Fungi</taxon>
        <taxon>Dikarya</taxon>
        <taxon>Basidiomycota</taxon>
        <taxon>Agaricomycotina</taxon>
        <taxon>Agaricomycetes</taxon>
        <taxon>Agaricomycetidae</taxon>
        <taxon>Agaricales</taxon>
        <taxon>Pluteineae</taxon>
        <taxon>Amanitaceae</taxon>
        <taxon>Amanita</taxon>
    </lineage>
</organism>
<reference evidence="1 2" key="1">
    <citation type="submission" date="2014-04" db="EMBL/GenBank/DDBJ databases">
        <title>Evolutionary Origins and Diversification of the Mycorrhizal Mutualists.</title>
        <authorList>
            <consortium name="DOE Joint Genome Institute"/>
            <consortium name="Mycorrhizal Genomics Consortium"/>
            <person name="Kohler A."/>
            <person name="Kuo A."/>
            <person name="Nagy L.G."/>
            <person name="Floudas D."/>
            <person name="Copeland A."/>
            <person name="Barry K.W."/>
            <person name="Cichocki N."/>
            <person name="Veneault-Fourrey C."/>
            <person name="LaButti K."/>
            <person name="Lindquist E.A."/>
            <person name="Lipzen A."/>
            <person name="Lundell T."/>
            <person name="Morin E."/>
            <person name="Murat C."/>
            <person name="Riley R."/>
            <person name="Ohm R."/>
            <person name="Sun H."/>
            <person name="Tunlid A."/>
            <person name="Henrissat B."/>
            <person name="Grigoriev I.V."/>
            <person name="Hibbett D.S."/>
            <person name="Martin F."/>
        </authorList>
    </citation>
    <scope>NUCLEOTIDE SEQUENCE [LARGE SCALE GENOMIC DNA]</scope>
    <source>
        <strain evidence="1 2">Koide BX008</strain>
    </source>
</reference>
<evidence type="ECO:0000313" key="1">
    <source>
        <dbReference type="EMBL" id="KIL55560.1"/>
    </source>
</evidence>
<feature type="non-terminal residue" evidence="1">
    <location>
        <position position="1"/>
    </location>
</feature>
<dbReference type="Proteomes" id="UP000054549">
    <property type="component" value="Unassembled WGS sequence"/>
</dbReference>
<sequence length="71" mass="8087">VEEWFGTRNKRRAVMEKVRTWRVVEAGLGRGCTVLWNTVATLPLALKPLWEGITAANCVANLKFDDETIER</sequence>
<name>A0A0C2RYY0_AMAMK</name>
<gene>
    <name evidence="1" type="ORF">M378DRAFT_173552</name>
</gene>
<keyword evidence="2" id="KW-1185">Reference proteome</keyword>
<dbReference type="AlphaFoldDB" id="A0A0C2RYY0"/>
<dbReference type="InParanoid" id="A0A0C2RYY0"/>
<protein>
    <submittedName>
        <fullName evidence="1">Uncharacterized protein</fullName>
    </submittedName>
</protein>
<proteinExistence type="predicted"/>